<feature type="transmembrane region" description="Helical" evidence="5">
    <location>
        <begin position="222"/>
        <end position="244"/>
    </location>
</feature>
<dbReference type="AlphaFoldDB" id="A0A6C2U5C1"/>
<feature type="transmembrane region" description="Helical" evidence="5">
    <location>
        <begin position="309"/>
        <end position="326"/>
    </location>
</feature>
<dbReference type="RefSeq" id="WP_136080778.1">
    <property type="nucleotide sequence ID" value="NZ_CAAHFG010000002.1"/>
</dbReference>
<organism evidence="7 8">
    <name type="scientific">Pontiella desulfatans</name>
    <dbReference type="NCBI Taxonomy" id="2750659"/>
    <lineage>
        <taxon>Bacteria</taxon>
        <taxon>Pseudomonadati</taxon>
        <taxon>Kiritimatiellota</taxon>
        <taxon>Kiritimatiellia</taxon>
        <taxon>Kiritimatiellales</taxon>
        <taxon>Pontiellaceae</taxon>
        <taxon>Pontiella</taxon>
    </lineage>
</organism>
<feature type="transmembrane region" description="Helical" evidence="5">
    <location>
        <begin position="282"/>
        <end position="302"/>
    </location>
</feature>
<proteinExistence type="predicted"/>
<sequence length="327" mass="35924">MEMIHESISILGAFAPFACIALFLLASLLVVWRLEVLSGQGVEGTVLGTIFMPFCSGMGNLVFAIVLARNHGSGDDVLVNCLFNNITNLTLLIGLPVLIWSMASIPRKKSQAALREHKVGRLSLALNLVAALFFSLFVWLLAIDGTLSRMDGFVLLALFVFWQCFHVYDVKKTNLLTKKRYPATLVFDVVLLLAGAFGVFISTDWLVQWFQTLDSKLVPAHVLGWASGVLMVLPNALLAFYYGAKDRMDVVYTSQSGDAHICIPLCIGIFAAFRAIPSSAFLQQSLLILMGLCAVHLVFVVLLGRLPRIFAALFLAAFGYFLWAGLR</sequence>
<feature type="transmembrane region" description="Helical" evidence="5">
    <location>
        <begin position="44"/>
        <end position="66"/>
    </location>
</feature>
<feature type="transmembrane region" description="Helical" evidence="5">
    <location>
        <begin position="12"/>
        <end position="32"/>
    </location>
</feature>
<dbReference type="EMBL" id="CAAHFG010000002">
    <property type="protein sequence ID" value="VGO15190.1"/>
    <property type="molecule type" value="Genomic_DNA"/>
</dbReference>
<dbReference type="InterPro" id="IPR004837">
    <property type="entry name" value="NaCa_Exmemb"/>
</dbReference>
<keyword evidence="2 5" id="KW-0812">Transmembrane</keyword>
<gene>
    <name evidence="7" type="ORF">PDESU_03772</name>
</gene>
<evidence type="ECO:0000256" key="4">
    <source>
        <dbReference type="ARBA" id="ARBA00023136"/>
    </source>
</evidence>
<dbReference type="Gene3D" id="1.20.1420.30">
    <property type="entry name" value="NCX, central ion-binding region"/>
    <property type="match status" value="1"/>
</dbReference>
<accession>A0A6C2U5C1</accession>
<evidence type="ECO:0000313" key="7">
    <source>
        <dbReference type="EMBL" id="VGO15190.1"/>
    </source>
</evidence>
<evidence type="ECO:0000313" key="8">
    <source>
        <dbReference type="Proteomes" id="UP000366872"/>
    </source>
</evidence>
<name>A0A6C2U5C1_PONDE</name>
<keyword evidence="8" id="KW-1185">Reference proteome</keyword>
<evidence type="ECO:0000256" key="3">
    <source>
        <dbReference type="ARBA" id="ARBA00022989"/>
    </source>
</evidence>
<feature type="transmembrane region" description="Helical" evidence="5">
    <location>
        <begin position="153"/>
        <end position="170"/>
    </location>
</feature>
<keyword evidence="4 5" id="KW-0472">Membrane</keyword>
<dbReference type="GO" id="GO:0016020">
    <property type="term" value="C:membrane"/>
    <property type="evidence" value="ECO:0007669"/>
    <property type="project" value="UniProtKB-SubCell"/>
</dbReference>
<feature type="domain" description="Sodium/calcium exchanger membrane region" evidence="6">
    <location>
        <begin position="18"/>
        <end position="163"/>
    </location>
</feature>
<evidence type="ECO:0000256" key="2">
    <source>
        <dbReference type="ARBA" id="ARBA00022692"/>
    </source>
</evidence>
<evidence type="ECO:0000256" key="5">
    <source>
        <dbReference type="SAM" id="Phobius"/>
    </source>
</evidence>
<feature type="transmembrane region" description="Helical" evidence="5">
    <location>
        <begin position="256"/>
        <end position="276"/>
    </location>
</feature>
<evidence type="ECO:0000256" key="1">
    <source>
        <dbReference type="ARBA" id="ARBA00004141"/>
    </source>
</evidence>
<feature type="transmembrane region" description="Helical" evidence="5">
    <location>
        <begin position="86"/>
        <end position="103"/>
    </location>
</feature>
<protein>
    <recommendedName>
        <fullName evidence="6">Sodium/calcium exchanger membrane region domain-containing protein</fullName>
    </recommendedName>
</protein>
<feature type="transmembrane region" description="Helical" evidence="5">
    <location>
        <begin position="124"/>
        <end position="141"/>
    </location>
</feature>
<dbReference type="InterPro" id="IPR044880">
    <property type="entry name" value="NCX_ion-bd_dom_sf"/>
</dbReference>
<reference evidence="7 8" key="1">
    <citation type="submission" date="2019-04" db="EMBL/GenBank/DDBJ databases">
        <authorList>
            <person name="Van Vliet M D."/>
        </authorList>
    </citation>
    <scope>NUCLEOTIDE SEQUENCE [LARGE SCALE GENOMIC DNA]</scope>
    <source>
        <strain evidence="7 8">F1</strain>
    </source>
</reference>
<dbReference type="Pfam" id="PF01699">
    <property type="entry name" value="Na_Ca_ex"/>
    <property type="match status" value="1"/>
</dbReference>
<evidence type="ECO:0000259" key="6">
    <source>
        <dbReference type="Pfam" id="PF01699"/>
    </source>
</evidence>
<feature type="transmembrane region" description="Helical" evidence="5">
    <location>
        <begin position="182"/>
        <end position="202"/>
    </location>
</feature>
<dbReference type="Proteomes" id="UP000366872">
    <property type="component" value="Unassembled WGS sequence"/>
</dbReference>
<dbReference type="GO" id="GO:0055085">
    <property type="term" value="P:transmembrane transport"/>
    <property type="evidence" value="ECO:0007669"/>
    <property type="project" value="InterPro"/>
</dbReference>
<comment type="subcellular location">
    <subcellularLocation>
        <location evidence="1">Membrane</location>
        <topology evidence="1">Multi-pass membrane protein</topology>
    </subcellularLocation>
</comment>
<keyword evidence="3 5" id="KW-1133">Transmembrane helix</keyword>